<evidence type="ECO:0000256" key="8">
    <source>
        <dbReference type="SAM" id="MobiDB-lite"/>
    </source>
</evidence>
<evidence type="ECO:0000259" key="9">
    <source>
        <dbReference type="PROSITE" id="PS50157"/>
    </source>
</evidence>
<accession>A0AA88L3J5</accession>
<dbReference type="PROSITE" id="PS00028">
    <property type="entry name" value="ZINC_FINGER_C2H2_1"/>
    <property type="match status" value="2"/>
</dbReference>
<proteinExistence type="predicted"/>
<comment type="subcellular location">
    <subcellularLocation>
        <location evidence="1">Nucleus</location>
    </subcellularLocation>
</comment>
<feature type="domain" description="C2H2-type" evidence="9">
    <location>
        <begin position="247"/>
        <end position="270"/>
    </location>
</feature>
<evidence type="ECO:0000256" key="4">
    <source>
        <dbReference type="ARBA" id="ARBA00022771"/>
    </source>
</evidence>
<feature type="domain" description="C2H2-type" evidence="9">
    <location>
        <begin position="55"/>
        <end position="83"/>
    </location>
</feature>
<evidence type="ECO:0000313" key="10">
    <source>
        <dbReference type="EMBL" id="KAK2711674.1"/>
    </source>
</evidence>
<evidence type="ECO:0000256" key="1">
    <source>
        <dbReference type="ARBA" id="ARBA00004123"/>
    </source>
</evidence>
<dbReference type="InterPro" id="IPR050888">
    <property type="entry name" value="ZnF_C2H2-type_TF"/>
</dbReference>
<protein>
    <recommendedName>
        <fullName evidence="9">C2H2-type domain-containing protein</fullName>
    </recommendedName>
</protein>
<feature type="non-terminal residue" evidence="10">
    <location>
        <position position="1"/>
    </location>
</feature>
<feature type="domain" description="C2H2-type" evidence="9">
    <location>
        <begin position="26"/>
        <end position="53"/>
    </location>
</feature>
<dbReference type="GO" id="GO:0008270">
    <property type="term" value="F:zinc ion binding"/>
    <property type="evidence" value="ECO:0007669"/>
    <property type="project" value="UniProtKB-KW"/>
</dbReference>
<keyword evidence="6" id="KW-0539">Nucleus</keyword>
<organism evidence="10 11">
    <name type="scientific">Artemia franciscana</name>
    <name type="common">Brine shrimp</name>
    <name type="synonym">Artemia sanfranciscana</name>
    <dbReference type="NCBI Taxonomy" id="6661"/>
    <lineage>
        <taxon>Eukaryota</taxon>
        <taxon>Metazoa</taxon>
        <taxon>Ecdysozoa</taxon>
        <taxon>Arthropoda</taxon>
        <taxon>Crustacea</taxon>
        <taxon>Branchiopoda</taxon>
        <taxon>Anostraca</taxon>
        <taxon>Artemiidae</taxon>
        <taxon>Artemia</taxon>
    </lineage>
</organism>
<dbReference type="SMART" id="SM00355">
    <property type="entry name" value="ZnF_C2H2"/>
    <property type="match status" value="9"/>
</dbReference>
<dbReference type="InterPro" id="IPR036236">
    <property type="entry name" value="Znf_C2H2_sf"/>
</dbReference>
<name>A0AA88L3J5_ARTSF</name>
<comment type="caution">
    <text evidence="10">The sequence shown here is derived from an EMBL/GenBank/DDBJ whole genome shotgun (WGS) entry which is preliminary data.</text>
</comment>
<keyword evidence="11" id="KW-1185">Reference proteome</keyword>
<keyword evidence="5" id="KW-0862">Zinc</keyword>
<evidence type="ECO:0000256" key="3">
    <source>
        <dbReference type="ARBA" id="ARBA00022737"/>
    </source>
</evidence>
<evidence type="ECO:0000256" key="6">
    <source>
        <dbReference type="ARBA" id="ARBA00023242"/>
    </source>
</evidence>
<dbReference type="PANTHER" id="PTHR24406">
    <property type="entry name" value="TRANSCRIPTIONAL REPRESSOR CTCFL-RELATED"/>
    <property type="match status" value="1"/>
</dbReference>
<sequence>VVGDVGPVEEAIFERQAEIVTNDTSFQCGICLRQYKYIRNLRKHQKYECGGRKCFVCAACGKTFSQKQHVEEHKKRKHPDNNMQINQAPSDTDENTREKETYKSRVEIQNCDVCQKQYRSLENLLLHQMYSCRQAKKVRCQICQRQFRWIGNLEKHRAKCHGLSGLGRSFADHNKEWQCMDCGRNFTTKSALSRHQNVGGIECVGPNPSGSFSSSDQIKCPMCNRVYRAVTSLRRHMRYECGRDCQFSCSFCPRKFRHNFHLVSHMRARHRDVLNFGFESNELWDDLHAVDAYLNEKPFKCPNCGSGFKDLGYCRRHYKNECGIHAKFHLCPLCTYSTKRKSNLKRHCLTVHKVDAHEYQAPNKRTFVTGLRKYVDYDREIVMMASARDASSATICSPVVRIFNGTCPPAYVVNKDQIYLRCPAQISAMDSWTLKNGLLDVDHAKANWPLQDQCKKALCVACDLTLNML</sequence>
<feature type="non-terminal residue" evidence="10">
    <location>
        <position position="469"/>
    </location>
</feature>
<dbReference type="Pfam" id="PF00096">
    <property type="entry name" value="zf-C2H2"/>
    <property type="match status" value="4"/>
</dbReference>
<feature type="region of interest" description="Disordered" evidence="8">
    <location>
        <begin position="71"/>
        <end position="99"/>
    </location>
</feature>
<dbReference type="Gene3D" id="3.30.160.60">
    <property type="entry name" value="Classic Zinc Finger"/>
    <property type="match status" value="4"/>
</dbReference>
<dbReference type="SUPFAM" id="SSF57667">
    <property type="entry name" value="beta-beta-alpha zinc fingers"/>
    <property type="match status" value="3"/>
</dbReference>
<dbReference type="AlphaFoldDB" id="A0AA88L3J5"/>
<dbReference type="InterPro" id="IPR013087">
    <property type="entry name" value="Znf_C2H2_type"/>
</dbReference>
<dbReference type="Pfam" id="PF13909">
    <property type="entry name" value="zf-H2C2_5"/>
    <property type="match status" value="1"/>
</dbReference>
<keyword evidence="3" id="KW-0677">Repeat</keyword>
<feature type="domain" description="C2H2-type" evidence="9">
    <location>
        <begin position="299"/>
        <end position="326"/>
    </location>
</feature>
<dbReference type="Proteomes" id="UP001187531">
    <property type="component" value="Unassembled WGS sequence"/>
</dbReference>
<feature type="domain" description="C2H2-type" evidence="9">
    <location>
        <begin position="177"/>
        <end position="208"/>
    </location>
</feature>
<evidence type="ECO:0000256" key="2">
    <source>
        <dbReference type="ARBA" id="ARBA00022723"/>
    </source>
</evidence>
<keyword evidence="2" id="KW-0479">Metal-binding</keyword>
<dbReference type="GO" id="GO:0005634">
    <property type="term" value="C:nucleus"/>
    <property type="evidence" value="ECO:0007669"/>
    <property type="project" value="UniProtKB-SubCell"/>
</dbReference>
<evidence type="ECO:0000256" key="5">
    <source>
        <dbReference type="ARBA" id="ARBA00022833"/>
    </source>
</evidence>
<dbReference type="EMBL" id="JAVRJZ010000016">
    <property type="protein sequence ID" value="KAK2711674.1"/>
    <property type="molecule type" value="Genomic_DNA"/>
</dbReference>
<gene>
    <name evidence="10" type="ORF">QYM36_012698</name>
</gene>
<reference evidence="10" key="1">
    <citation type="submission" date="2023-07" db="EMBL/GenBank/DDBJ databases">
        <title>Chromosome-level genome assembly of Artemia franciscana.</title>
        <authorList>
            <person name="Jo E."/>
        </authorList>
    </citation>
    <scope>NUCLEOTIDE SEQUENCE</scope>
    <source>
        <tissue evidence="10">Whole body</tissue>
    </source>
</reference>
<dbReference type="PROSITE" id="PS50157">
    <property type="entry name" value="ZINC_FINGER_C2H2_2"/>
    <property type="match status" value="6"/>
</dbReference>
<keyword evidence="4 7" id="KW-0863">Zinc-finger</keyword>
<evidence type="ECO:0000313" key="11">
    <source>
        <dbReference type="Proteomes" id="UP001187531"/>
    </source>
</evidence>
<feature type="compositionally biased region" description="Polar residues" evidence="8">
    <location>
        <begin position="81"/>
        <end position="90"/>
    </location>
</feature>
<evidence type="ECO:0000256" key="7">
    <source>
        <dbReference type="PROSITE-ProRule" id="PRU00042"/>
    </source>
</evidence>
<feature type="domain" description="C2H2-type" evidence="9">
    <location>
        <begin position="218"/>
        <end position="245"/>
    </location>
</feature>